<evidence type="ECO:0000256" key="2">
    <source>
        <dbReference type="SAM" id="Phobius"/>
    </source>
</evidence>
<accession>A0A7S0LU10</accession>
<dbReference type="EMBL" id="HBEZ01000806">
    <property type="protein sequence ID" value="CAD8622749.1"/>
    <property type="molecule type" value="Transcribed_RNA"/>
</dbReference>
<reference evidence="3" key="1">
    <citation type="submission" date="2021-01" db="EMBL/GenBank/DDBJ databases">
        <authorList>
            <person name="Corre E."/>
            <person name="Pelletier E."/>
            <person name="Niang G."/>
            <person name="Scheremetjew M."/>
            <person name="Finn R."/>
            <person name="Kale V."/>
            <person name="Holt S."/>
            <person name="Cochrane G."/>
            <person name="Meng A."/>
            <person name="Brown T."/>
            <person name="Cohen L."/>
        </authorList>
    </citation>
    <scope>NUCLEOTIDE SEQUENCE</scope>
    <source>
        <strain evidence="3">CCAP979/52</strain>
    </source>
</reference>
<gene>
    <name evidence="3" type="ORF">CCUR1050_LOCUS423</name>
</gene>
<feature type="non-terminal residue" evidence="3">
    <location>
        <position position="159"/>
    </location>
</feature>
<keyword evidence="2" id="KW-0472">Membrane</keyword>
<sequence>MTRFGNVNHKKNDDDDRYPVLAKHSIHSTLLLSSLAALVMVSALIYLAYLSTTVSPEISSPAAGTLDAPRAASEALRAADVHIREPLRLPAAPHLQDYHPTDRGHLSSPEHHSGRQHHPKEAERAKIPWSPIRPALSHDAPVQHPAPVDPAAYFPPPAP</sequence>
<evidence type="ECO:0000313" key="3">
    <source>
        <dbReference type="EMBL" id="CAD8622749.1"/>
    </source>
</evidence>
<feature type="compositionally biased region" description="Basic and acidic residues" evidence="1">
    <location>
        <begin position="96"/>
        <end position="126"/>
    </location>
</feature>
<feature type="region of interest" description="Disordered" evidence="1">
    <location>
        <begin position="89"/>
        <end position="159"/>
    </location>
</feature>
<name>A0A7S0LU10_9CRYP</name>
<organism evidence="3">
    <name type="scientific">Cryptomonas curvata</name>
    <dbReference type="NCBI Taxonomy" id="233186"/>
    <lineage>
        <taxon>Eukaryota</taxon>
        <taxon>Cryptophyceae</taxon>
        <taxon>Cryptomonadales</taxon>
        <taxon>Cryptomonadaceae</taxon>
        <taxon>Cryptomonas</taxon>
    </lineage>
</organism>
<keyword evidence="2" id="KW-0812">Transmembrane</keyword>
<dbReference type="AlphaFoldDB" id="A0A7S0LU10"/>
<evidence type="ECO:0000256" key="1">
    <source>
        <dbReference type="SAM" id="MobiDB-lite"/>
    </source>
</evidence>
<keyword evidence="2" id="KW-1133">Transmembrane helix</keyword>
<protein>
    <submittedName>
        <fullName evidence="3">Uncharacterized protein</fullName>
    </submittedName>
</protein>
<feature type="transmembrane region" description="Helical" evidence="2">
    <location>
        <begin position="30"/>
        <end position="49"/>
    </location>
</feature>
<proteinExistence type="predicted"/>